<dbReference type="STRING" id="756272.Plabr_2068"/>
<proteinExistence type="inferred from homology"/>
<evidence type="ECO:0000256" key="5">
    <source>
        <dbReference type="HAMAP-Rule" id="MF_01326"/>
    </source>
</evidence>
<dbReference type="AlphaFoldDB" id="F0SJ97"/>
<dbReference type="PANTHER" id="PTHR12903">
    <property type="entry name" value="MITOCHONDRIAL RIBOSOMAL PROTEIN L24"/>
    <property type="match status" value="1"/>
</dbReference>
<dbReference type="InterPro" id="IPR003256">
    <property type="entry name" value="Ribosomal_uL24"/>
</dbReference>
<organism evidence="7 8">
    <name type="scientific">Rubinisphaera brasiliensis (strain ATCC 49424 / DSM 5305 / JCM 21570 / IAM 15109 / NBRC 103401 / IFAM 1448)</name>
    <name type="common">Planctomyces brasiliensis</name>
    <dbReference type="NCBI Taxonomy" id="756272"/>
    <lineage>
        <taxon>Bacteria</taxon>
        <taxon>Pseudomonadati</taxon>
        <taxon>Planctomycetota</taxon>
        <taxon>Planctomycetia</taxon>
        <taxon>Planctomycetales</taxon>
        <taxon>Planctomycetaceae</taxon>
        <taxon>Rubinisphaera</taxon>
    </lineage>
</organism>
<dbReference type="InterPro" id="IPR057264">
    <property type="entry name" value="Ribosomal_uL24_C"/>
</dbReference>
<comment type="function">
    <text evidence="5">One of two assembly initiator proteins, it binds directly to the 5'-end of the 23S rRNA, where it nucleates assembly of the 50S subunit.</text>
</comment>
<dbReference type="GO" id="GO:1990904">
    <property type="term" value="C:ribonucleoprotein complex"/>
    <property type="evidence" value="ECO:0007669"/>
    <property type="project" value="UniProtKB-KW"/>
</dbReference>
<dbReference type="KEGG" id="pbs:Plabr_2068"/>
<dbReference type="GO" id="GO:0019843">
    <property type="term" value="F:rRNA binding"/>
    <property type="evidence" value="ECO:0007669"/>
    <property type="project" value="UniProtKB-UniRule"/>
</dbReference>
<dbReference type="EMBL" id="CP002546">
    <property type="protein sequence ID" value="ADY59672.1"/>
    <property type="molecule type" value="Genomic_DNA"/>
</dbReference>
<dbReference type="HAMAP" id="MF_01326_B">
    <property type="entry name" value="Ribosomal_uL24_B"/>
    <property type="match status" value="1"/>
</dbReference>
<dbReference type="CDD" id="cd06089">
    <property type="entry name" value="KOW_RPL26"/>
    <property type="match status" value="1"/>
</dbReference>
<evidence type="ECO:0000256" key="2">
    <source>
        <dbReference type="ARBA" id="ARBA00022980"/>
    </source>
</evidence>
<evidence type="ECO:0000313" key="7">
    <source>
        <dbReference type="EMBL" id="ADY59672.1"/>
    </source>
</evidence>
<dbReference type="Pfam" id="PF17136">
    <property type="entry name" value="ribosomal_L24"/>
    <property type="match status" value="1"/>
</dbReference>
<dbReference type="InterPro" id="IPR041988">
    <property type="entry name" value="Ribosomal_uL24_KOW"/>
</dbReference>
<dbReference type="RefSeq" id="WP_013628397.1">
    <property type="nucleotide sequence ID" value="NC_015174.1"/>
</dbReference>
<keyword evidence="8" id="KW-1185">Reference proteome</keyword>
<dbReference type="GO" id="GO:0005840">
    <property type="term" value="C:ribosome"/>
    <property type="evidence" value="ECO:0007669"/>
    <property type="project" value="UniProtKB-KW"/>
</dbReference>
<evidence type="ECO:0000256" key="4">
    <source>
        <dbReference type="ARBA" id="ARBA00035206"/>
    </source>
</evidence>
<evidence type="ECO:0000259" key="6">
    <source>
        <dbReference type="Pfam" id="PF17136"/>
    </source>
</evidence>
<dbReference type="SUPFAM" id="SSF50104">
    <property type="entry name" value="Translation proteins SH3-like domain"/>
    <property type="match status" value="1"/>
</dbReference>
<feature type="domain" description="Large ribosomal subunit protein uL24 C-terminal" evidence="6">
    <location>
        <begin position="39"/>
        <end position="103"/>
    </location>
</feature>
<gene>
    <name evidence="5" type="primary">rplX</name>
    <name evidence="7" type="ordered locus">Plabr_2068</name>
</gene>
<name>F0SJ97_RUBBR</name>
<dbReference type="GO" id="GO:0003735">
    <property type="term" value="F:structural constituent of ribosome"/>
    <property type="evidence" value="ECO:0007669"/>
    <property type="project" value="InterPro"/>
</dbReference>
<comment type="similarity">
    <text evidence="1 5">Belongs to the universal ribosomal protein uL24 family.</text>
</comment>
<comment type="function">
    <text evidence="5">One of the proteins that surrounds the polypeptide exit tunnel on the outside of the subunit.</text>
</comment>
<keyword evidence="5" id="KW-0694">RNA-binding</keyword>
<dbReference type="NCBIfam" id="TIGR01079">
    <property type="entry name" value="rplX_bact"/>
    <property type="match status" value="1"/>
</dbReference>
<sequence>MKIKKGDQVVVISGEDASSQPREVLQVLDGGAKVVVKGVNEVYKHVRRGHPKSPAGGRLQMEMPIHSSKVMFYCESCEKASRLGLRYTGDGAKERFCKKCDRAVGQVSPAKARYAQAGQ</sequence>
<dbReference type="HOGENOM" id="CLU_093315_2_3_0"/>
<dbReference type="InterPro" id="IPR008991">
    <property type="entry name" value="Translation_prot_SH3-like_sf"/>
</dbReference>
<accession>F0SJ97</accession>
<dbReference type="InterPro" id="IPR014722">
    <property type="entry name" value="Rib_uL2_dom2"/>
</dbReference>
<keyword evidence="2 5" id="KW-0689">Ribosomal protein</keyword>
<keyword evidence="5" id="KW-0699">rRNA-binding</keyword>
<dbReference type="Proteomes" id="UP000006860">
    <property type="component" value="Chromosome"/>
</dbReference>
<protein>
    <recommendedName>
        <fullName evidence="4 5">Large ribosomal subunit protein uL24</fullName>
    </recommendedName>
</protein>
<reference evidence="8" key="1">
    <citation type="submission" date="2011-02" db="EMBL/GenBank/DDBJ databases">
        <title>The complete genome of Planctomyces brasiliensis DSM 5305.</title>
        <authorList>
            <person name="Lucas S."/>
            <person name="Copeland A."/>
            <person name="Lapidus A."/>
            <person name="Bruce D."/>
            <person name="Goodwin L."/>
            <person name="Pitluck S."/>
            <person name="Kyrpides N."/>
            <person name="Mavromatis K."/>
            <person name="Pagani I."/>
            <person name="Ivanova N."/>
            <person name="Ovchinnikova G."/>
            <person name="Lu M."/>
            <person name="Detter J.C."/>
            <person name="Han C."/>
            <person name="Land M."/>
            <person name="Hauser L."/>
            <person name="Markowitz V."/>
            <person name="Cheng J.-F."/>
            <person name="Hugenholtz P."/>
            <person name="Woyke T."/>
            <person name="Wu D."/>
            <person name="Tindall B."/>
            <person name="Pomrenke H.G."/>
            <person name="Brambilla E."/>
            <person name="Klenk H.-P."/>
            <person name="Eisen J.A."/>
        </authorList>
    </citation>
    <scope>NUCLEOTIDE SEQUENCE [LARGE SCALE GENOMIC DNA]</scope>
    <source>
        <strain evidence="8">ATCC 49424 / DSM 5305 / JCM 21570 / IAM 15109 / NBRC 103401 / IFAM 1448</strain>
    </source>
</reference>
<dbReference type="OrthoDB" id="9807419at2"/>
<evidence type="ECO:0000256" key="3">
    <source>
        <dbReference type="ARBA" id="ARBA00023274"/>
    </source>
</evidence>
<keyword evidence="3 5" id="KW-0687">Ribonucleoprotein</keyword>
<dbReference type="GO" id="GO:0006412">
    <property type="term" value="P:translation"/>
    <property type="evidence" value="ECO:0007669"/>
    <property type="project" value="UniProtKB-UniRule"/>
</dbReference>
<comment type="subunit">
    <text evidence="5">Part of the 50S ribosomal subunit.</text>
</comment>
<evidence type="ECO:0000313" key="8">
    <source>
        <dbReference type="Proteomes" id="UP000006860"/>
    </source>
</evidence>
<dbReference type="eggNOG" id="COG0198">
    <property type="taxonomic scope" value="Bacteria"/>
</dbReference>
<dbReference type="Gene3D" id="2.30.30.30">
    <property type="match status" value="1"/>
</dbReference>
<evidence type="ECO:0000256" key="1">
    <source>
        <dbReference type="ARBA" id="ARBA00010618"/>
    </source>
</evidence>